<sequence length="302" mass="33073">MAKRFGGKYSPDDHRDDDEQNVAPRSSSASFRNARVDPVGIGANLMMVPPGLMVLMAVISDAAGLGFGLLAAASWAAGAYLLRDGLRAEAAYNDRKVARRPALPRKFLAAGLCGVGAALAALRVDPNLISTVIYGAAATGLHLAAFGIDPMRNKGTEGVDDFQRDRVARVVDEAETYLSAMSDAALRARDRQVEARVEAFQDVARDLFRTVEDDPRDLTGARRYLTVYLMGARDATIKFADIYARSGDAKARNDYLALLADLEQNFAARTRKMLLEDRTDLTVEIDVLRDRLQREGVHLDRR</sequence>
<dbReference type="AlphaFoldDB" id="A0A0H5CWH7"/>
<dbReference type="Pfam" id="PF10112">
    <property type="entry name" value="Halogen_Hydrol"/>
    <property type="match status" value="1"/>
</dbReference>
<feature type="transmembrane region" description="Helical" evidence="2">
    <location>
        <begin position="39"/>
        <end position="59"/>
    </location>
</feature>
<dbReference type="EMBL" id="CVRL01000001">
    <property type="protein sequence ID" value="CRL09191.1"/>
    <property type="molecule type" value="Genomic_DNA"/>
</dbReference>
<dbReference type="STRING" id="481446.NIT7645_03046"/>
<evidence type="ECO:0000313" key="3">
    <source>
        <dbReference type="EMBL" id="CRL09191.1"/>
    </source>
</evidence>
<reference evidence="4" key="1">
    <citation type="submission" date="2015-05" db="EMBL/GenBank/DDBJ databases">
        <authorList>
            <person name="Rodrigo-Torres Lidia"/>
            <person name="Arahal R.David."/>
        </authorList>
    </citation>
    <scope>NUCLEOTIDE SEQUENCE [LARGE SCALE GENOMIC DNA]</scope>
    <source>
        <strain evidence="4">CECT 7321</strain>
    </source>
</reference>
<feature type="transmembrane region" description="Helical" evidence="2">
    <location>
        <begin position="65"/>
        <end position="82"/>
    </location>
</feature>
<evidence type="ECO:0000256" key="1">
    <source>
        <dbReference type="SAM" id="MobiDB-lite"/>
    </source>
</evidence>
<organism evidence="3 4">
    <name type="scientific">Phaeobacter italicus</name>
    <dbReference type="NCBI Taxonomy" id="481446"/>
    <lineage>
        <taxon>Bacteria</taxon>
        <taxon>Pseudomonadati</taxon>
        <taxon>Pseudomonadota</taxon>
        <taxon>Alphaproteobacteria</taxon>
        <taxon>Rhodobacterales</taxon>
        <taxon>Roseobacteraceae</taxon>
        <taxon>Phaeobacter</taxon>
    </lineage>
</organism>
<evidence type="ECO:0000313" key="4">
    <source>
        <dbReference type="Proteomes" id="UP000043764"/>
    </source>
</evidence>
<proteinExistence type="predicted"/>
<keyword evidence="4" id="KW-1185">Reference proteome</keyword>
<gene>
    <name evidence="3" type="ORF">NIT7321_00020</name>
</gene>
<evidence type="ECO:0000256" key="2">
    <source>
        <dbReference type="SAM" id="Phobius"/>
    </source>
</evidence>
<accession>A0A0H5CWH7</accession>
<feature type="region of interest" description="Disordered" evidence="1">
    <location>
        <begin position="1"/>
        <end position="30"/>
    </location>
</feature>
<dbReference type="InterPro" id="IPR018770">
    <property type="entry name" value="ChloroindolylP_hydrolase"/>
</dbReference>
<keyword evidence="2" id="KW-0472">Membrane</keyword>
<name>A0A0H5CWH7_9RHOB</name>
<keyword evidence="2" id="KW-0812">Transmembrane</keyword>
<dbReference type="Proteomes" id="UP000043764">
    <property type="component" value="Unassembled WGS sequence"/>
</dbReference>
<dbReference type="RefSeq" id="WP_050672282.1">
    <property type="nucleotide sequence ID" value="NZ_CVRL01000001.1"/>
</dbReference>
<feature type="transmembrane region" description="Helical" evidence="2">
    <location>
        <begin position="128"/>
        <end position="148"/>
    </location>
</feature>
<protein>
    <submittedName>
        <fullName evidence="3">5-bromo-4-chloroindolyl phosphate hydrolysis protein</fullName>
    </submittedName>
</protein>
<feature type="transmembrane region" description="Helical" evidence="2">
    <location>
        <begin position="103"/>
        <end position="122"/>
    </location>
</feature>
<keyword evidence="2" id="KW-1133">Transmembrane helix</keyword>